<keyword evidence="1" id="KW-0732">Signal</keyword>
<dbReference type="InterPro" id="IPR017946">
    <property type="entry name" value="PLC-like_Pdiesterase_TIM-brl"/>
</dbReference>
<organism evidence="3 4">
    <name type="scientific">Novosphingobium album</name>
    <name type="common">ex Liu et al. 2023</name>
    <dbReference type="NCBI Taxonomy" id="3031130"/>
    <lineage>
        <taxon>Bacteria</taxon>
        <taxon>Pseudomonadati</taxon>
        <taxon>Pseudomonadota</taxon>
        <taxon>Alphaproteobacteria</taxon>
        <taxon>Sphingomonadales</taxon>
        <taxon>Sphingomonadaceae</taxon>
        <taxon>Novosphingobium</taxon>
    </lineage>
</organism>
<dbReference type="SUPFAM" id="SSF51695">
    <property type="entry name" value="PLC-like phosphodiesterases"/>
    <property type="match status" value="1"/>
</dbReference>
<dbReference type="EMBL" id="JARESE010000015">
    <property type="protein sequence ID" value="MDE8651217.1"/>
    <property type="molecule type" value="Genomic_DNA"/>
</dbReference>
<sequence length="315" mass="34036">MRKITQSRACRRHLTAGLAAAAALLAAGHGFARDDAGAGQAAPAAPPIMVIAHRGGAMVRPENTMPAFRHAADLHAEYLEFDMEMTADDRVVIHHDANINPDFCTPDAGSGLVPGPIRALTFAQTQKFDCGSGARPAYAGARHVAVPGARIPTLDEVLRTFRGSDARFFAETKIPRGADIDPVKFATLIDAAVREHGLEDRLVLQSFDFRTIDALHAINPRIRTCLLGVPQQTRDYLAMLRQHHATCIVLDHDEIDAAGVRRLRAAGVLVFSGVADKPEDWRAYADRGVDAIFTNDPEGLIGFLRQAGLRAGTQD</sequence>
<dbReference type="PROSITE" id="PS51704">
    <property type="entry name" value="GP_PDE"/>
    <property type="match status" value="1"/>
</dbReference>
<dbReference type="InterPro" id="IPR006311">
    <property type="entry name" value="TAT_signal"/>
</dbReference>
<accession>A0ABT5WME1</accession>
<dbReference type="PANTHER" id="PTHR46211:SF14">
    <property type="entry name" value="GLYCEROPHOSPHODIESTER PHOSPHODIESTERASE"/>
    <property type="match status" value="1"/>
</dbReference>
<dbReference type="PANTHER" id="PTHR46211">
    <property type="entry name" value="GLYCEROPHOSPHORYL DIESTER PHOSPHODIESTERASE"/>
    <property type="match status" value="1"/>
</dbReference>
<name>A0ABT5WME1_9SPHN</name>
<feature type="chain" id="PRO_5045918088" evidence="1">
    <location>
        <begin position="33"/>
        <end position="315"/>
    </location>
</feature>
<keyword evidence="4" id="KW-1185">Reference proteome</keyword>
<dbReference type="Gene3D" id="3.20.20.190">
    <property type="entry name" value="Phosphatidylinositol (PI) phosphodiesterase"/>
    <property type="match status" value="1"/>
</dbReference>
<evidence type="ECO:0000256" key="1">
    <source>
        <dbReference type="SAM" id="SignalP"/>
    </source>
</evidence>
<gene>
    <name evidence="3" type="ORF">PYV00_05735</name>
</gene>
<evidence type="ECO:0000313" key="4">
    <source>
        <dbReference type="Proteomes" id="UP001216253"/>
    </source>
</evidence>
<evidence type="ECO:0000259" key="2">
    <source>
        <dbReference type="PROSITE" id="PS51704"/>
    </source>
</evidence>
<evidence type="ECO:0000313" key="3">
    <source>
        <dbReference type="EMBL" id="MDE8651217.1"/>
    </source>
</evidence>
<dbReference type="RefSeq" id="WP_275227315.1">
    <property type="nucleotide sequence ID" value="NZ_JARESE010000015.1"/>
</dbReference>
<feature type="signal peptide" evidence="1">
    <location>
        <begin position="1"/>
        <end position="32"/>
    </location>
</feature>
<comment type="caution">
    <text evidence="3">The sequence shown here is derived from an EMBL/GenBank/DDBJ whole genome shotgun (WGS) entry which is preliminary data.</text>
</comment>
<dbReference type="InterPro" id="IPR030395">
    <property type="entry name" value="GP_PDE_dom"/>
</dbReference>
<dbReference type="Proteomes" id="UP001216253">
    <property type="component" value="Unassembled WGS sequence"/>
</dbReference>
<dbReference type="PROSITE" id="PS51318">
    <property type="entry name" value="TAT"/>
    <property type="match status" value="1"/>
</dbReference>
<dbReference type="Pfam" id="PF03009">
    <property type="entry name" value="GDPD"/>
    <property type="match status" value="1"/>
</dbReference>
<feature type="domain" description="GP-PDE" evidence="2">
    <location>
        <begin position="48"/>
        <end position="304"/>
    </location>
</feature>
<proteinExistence type="predicted"/>
<reference evidence="3 4" key="1">
    <citation type="submission" date="2023-03" db="EMBL/GenBank/DDBJ databases">
        <title>NovoSphingobium album sp. nov. isolated from polycyclic aromatic hydrocarbons- and heavy-metal polluted soil.</title>
        <authorList>
            <person name="Liu Z."/>
            <person name="Wang K."/>
        </authorList>
    </citation>
    <scope>NUCLEOTIDE SEQUENCE [LARGE SCALE GENOMIC DNA]</scope>
    <source>
        <strain evidence="3 4">H3SJ31-1</strain>
    </source>
</reference>
<protein>
    <submittedName>
        <fullName evidence="3">Glycerophosphodiester phosphodiesterase family protein</fullName>
    </submittedName>
</protein>